<sequence>MKNRMKDLDFEQTVAFDSVKDFEFTRKAAQRFRQVVSLDTFEEEDADVIFHYLYKEMELVSFGDHLKRYIYERAGLEEPFAEVTQDIYRDIVVESFKETYTPKSMNPTSTKLTSLVNNWLNQASVKRETVFLLGFGLRMSVEDVSDFLTRVLREQDFDFRNPDEVIYWYCYFHHYGYHKAEEYKERYAKLEPNKDYSQAMMVYSGGLCLDTEEKLFDYLAYVKAGTDDPMSEKSRAFQAFMKLYQHAREIIAAMYQKDEEEKGRDKIWTALDITPSDVEKVICSGIPINKMGNLKKMSASILAKHFSQKRFSRQRITSILNHKIPVERFDLITLEFFIVSQEMEDEDPYNRYRHFLEEIQPILQECGMSEIYIVNPYECFLLMCLLTDCPLAVFADIWEMSYEEAPEP</sequence>
<reference evidence="1" key="1">
    <citation type="journal article" date="2021" name="PeerJ">
        <title>Extensive microbial diversity within the chicken gut microbiome revealed by metagenomics and culture.</title>
        <authorList>
            <person name="Gilroy R."/>
            <person name="Ravi A."/>
            <person name="Getino M."/>
            <person name="Pursley I."/>
            <person name="Horton D.L."/>
            <person name="Alikhan N.F."/>
            <person name="Baker D."/>
            <person name="Gharbi K."/>
            <person name="Hall N."/>
            <person name="Watson M."/>
            <person name="Adriaenssens E.M."/>
            <person name="Foster-Nyarko E."/>
            <person name="Jarju S."/>
            <person name="Secka A."/>
            <person name="Antonio M."/>
            <person name="Oren A."/>
            <person name="Chaudhuri R.R."/>
            <person name="La Ragione R."/>
            <person name="Hildebrand F."/>
            <person name="Pallen M.J."/>
        </authorList>
    </citation>
    <scope>NUCLEOTIDE SEQUENCE</scope>
    <source>
        <strain evidence="1">14324</strain>
    </source>
</reference>
<protein>
    <submittedName>
        <fullName evidence="1">Uncharacterized protein</fullName>
    </submittedName>
</protein>
<evidence type="ECO:0000313" key="2">
    <source>
        <dbReference type="Proteomes" id="UP000824041"/>
    </source>
</evidence>
<dbReference type="Proteomes" id="UP000824041">
    <property type="component" value="Unassembled WGS sequence"/>
</dbReference>
<dbReference type="EMBL" id="DXBU01000107">
    <property type="protein sequence ID" value="HIZ22700.1"/>
    <property type="molecule type" value="Genomic_DNA"/>
</dbReference>
<gene>
    <name evidence="1" type="ORF">IAA21_07905</name>
</gene>
<proteinExistence type="predicted"/>
<accession>A0A9D2DTC6</accession>
<name>A0A9D2DTC6_9FIRM</name>
<comment type="caution">
    <text evidence="1">The sequence shown here is derived from an EMBL/GenBank/DDBJ whole genome shotgun (WGS) entry which is preliminary data.</text>
</comment>
<evidence type="ECO:0000313" key="1">
    <source>
        <dbReference type="EMBL" id="HIZ22700.1"/>
    </source>
</evidence>
<organism evidence="1 2">
    <name type="scientific">Candidatus Blautia faecigallinarum</name>
    <dbReference type="NCBI Taxonomy" id="2838488"/>
    <lineage>
        <taxon>Bacteria</taxon>
        <taxon>Bacillati</taxon>
        <taxon>Bacillota</taxon>
        <taxon>Clostridia</taxon>
        <taxon>Lachnospirales</taxon>
        <taxon>Lachnospiraceae</taxon>
        <taxon>Blautia</taxon>
    </lineage>
</organism>
<dbReference type="AlphaFoldDB" id="A0A9D2DTC6"/>
<reference evidence="1" key="2">
    <citation type="submission" date="2021-04" db="EMBL/GenBank/DDBJ databases">
        <authorList>
            <person name="Gilroy R."/>
        </authorList>
    </citation>
    <scope>NUCLEOTIDE SEQUENCE</scope>
    <source>
        <strain evidence="1">14324</strain>
    </source>
</reference>